<evidence type="ECO:0000259" key="4">
    <source>
        <dbReference type="PROSITE" id="PS50949"/>
    </source>
</evidence>
<keyword evidence="3" id="KW-0804">Transcription</keyword>
<keyword evidence="2" id="KW-0238">DNA-binding</keyword>
<sequence length="390" mass="43289">MYLKTMQFIREKMQSAFLFRSIASEKDSSMNKTSKSEQLYRLLAERASQLGDGARFPTLREIMSEYRVSQFTAAPALKRMQRNGLIASHVGRGSFVIRGATPKKGARILYLRPDWPSHSIEAMERGMTGEALSRGYCCEVVRYPVDADIYRQLPDFEADAVILDPIRFDSFTAEQLQILTSSVRPVVLCRSTLPVFNIKCVGSHLMETGMTAANYLYRKGHRRIGVLLSEGRSYTLSTMTETLRLCAATLGCEVRFFDAEIRKGVDSCIQTRAYLERNCGEIAGSGISALFVCSYATAREALAFLERRGIDVPGRLSLLSYGFDSIPDETPRISSVDSPLPKQAAAVLDIIDRQLCGDLASPCQISIKPEILEYKSVADINLKPGKAAVS</sequence>
<organism evidence="5 6">
    <name type="scientific">Victivallis lenta</name>
    <dbReference type="NCBI Taxonomy" id="2606640"/>
    <lineage>
        <taxon>Bacteria</taxon>
        <taxon>Pseudomonadati</taxon>
        <taxon>Lentisphaerota</taxon>
        <taxon>Lentisphaeria</taxon>
        <taxon>Victivallales</taxon>
        <taxon>Victivallaceae</taxon>
        <taxon>Victivallis</taxon>
    </lineage>
</organism>
<dbReference type="EMBL" id="VUNS01000001">
    <property type="protein sequence ID" value="MST95756.1"/>
    <property type="molecule type" value="Genomic_DNA"/>
</dbReference>
<keyword evidence="6" id="KW-1185">Reference proteome</keyword>
<keyword evidence="1" id="KW-0805">Transcription regulation</keyword>
<dbReference type="PANTHER" id="PTHR30146">
    <property type="entry name" value="LACI-RELATED TRANSCRIPTIONAL REPRESSOR"/>
    <property type="match status" value="1"/>
</dbReference>
<evidence type="ECO:0000256" key="1">
    <source>
        <dbReference type="ARBA" id="ARBA00023015"/>
    </source>
</evidence>
<dbReference type="InterPro" id="IPR028082">
    <property type="entry name" value="Peripla_BP_I"/>
</dbReference>
<reference evidence="5 6" key="1">
    <citation type="submission" date="2019-08" db="EMBL/GenBank/DDBJ databases">
        <title>In-depth cultivation of the pig gut microbiome towards novel bacterial diversity and tailored functional studies.</title>
        <authorList>
            <person name="Wylensek D."/>
            <person name="Hitch T.C.A."/>
            <person name="Clavel T."/>
        </authorList>
    </citation>
    <scope>NUCLEOTIDE SEQUENCE [LARGE SCALE GENOMIC DNA]</scope>
    <source>
        <strain evidence="5 6">BBE-744-WT-12</strain>
    </source>
</reference>
<evidence type="ECO:0000313" key="6">
    <source>
        <dbReference type="Proteomes" id="UP000435649"/>
    </source>
</evidence>
<name>A0A844FXD2_9BACT</name>
<dbReference type="GO" id="GO:0003700">
    <property type="term" value="F:DNA-binding transcription factor activity"/>
    <property type="evidence" value="ECO:0007669"/>
    <property type="project" value="InterPro"/>
</dbReference>
<dbReference type="AlphaFoldDB" id="A0A844FXD2"/>
<dbReference type="InterPro" id="IPR046335">
    <property type="entry name" value="LacI/GalR-like_sensor"/>
</dbReference>
<dbReference type="GO" id="GO:0000976">
    <property type="term" value="F:transcription cis-regulatory region binding"/>
    <property type="evidence" value="ECO:0007669"/>
    <property type="project" value="TreeGrafter"/>
</dbReference>
<dbReference type="PROSITE" id="PS50949">
    <property type="entry name" value="HTH_GNTR"/>
    <property type="match status" value="1"/>
</dbReference>
<dbReference type="InterPro" id="IPR036388">
    <property type="entry name" value="WH-like_DNA-bd_sf"/>
</dbReference>
<proteinExistence type="predicted"/>
<dbReference type="Pfam" id="PF00392">
    <property type="entry name" value="GntR"/>
    <property type="match status" value="1"/>
</dbReference>
<dbReference type="SUPFAM" id="SSF53822">
    <property type="entry name" value="Periplasmic binding protein-like I"/>
    <property type="match status" value="1"/>
</dbReference>
<dbReference type="Gene3D" id="3.40.50.2300">
    <property type="match status" value="2"/>
</dbReference>
<protein>
    <submittedName>
        <fullName evidence="5">GntR family transcriptional regulator</fullName>
    </submittedName>
</protein>
<comment type="caution">
    <text evidence="5">The sequence shown here is derived from an EMBL/GenBank/DDBJ whole genome shotgun (WGS) entry which is preliminary data.</text>
</comment>
<feature type="domain" description="HTH gntR-type" evidence="4">
    <location>
        <begin position="29"/>
        <end position="99"/>
    </location>
</feature>
<dbReference type="InterPro" id="IPR000524">
    <property type="entry name" value="Tscrpt_reg_HTH_GntR"/>
</dbReference>
<dbReference type="SUPFAM" id="SSF46785">
    <property type="entry name" value="Winged helix' DNA-binding domain"/>
    <property type="match status" value="1"/>
</dbReference>
<accession>A0A844FXD2</accession>
<evidence type="ECO:0000313" key="5">
    <source>
        <dbReference type="EMBL" id="MST95756.1"/>
    </source>
</evidence>
<dbReference type="InterPro" id="IPR036390">
    <property type="entry name" value="WH_DNA-bd_sf"/>
</dbReference>
<evidence type="ECO:0000256" key="3">
    <source>
        <dbReference type="ARBA" id="ARBA00023163"/>
    </source>
</evidence>
<dbReference type="PANTHER" id="PTHR30146:SF109">
    <property type="entry name" value="HTH-TYPE TRANSCRIPTIONAL REGULATOR GALS"/>
    <property type="match status" value="1"/>
</dbReference>
<dbReference type="Proteomes" id="UP000435649">
    <property type="component" value="Unassembled WGS sequence"/>
</dbReference>
<evidence type="ECO:0000256" key="2">
    <source>
        <dbReference type="ARBA" id="ARBA00023125"/>
    </source>
</evidence>
<dbReference type="Gene3D" id="1.10.10.10">
    <property type="entry name" value="Winged helix-like DNA-binding domain superfamily/Winged helix DNA-binding domain"/>
    <property type="match status" value="1"/>
</dbReference>
<gene>
    <name evidence="5" type="ORF">FYJ85_01675</name>
</gene>
<dbReference type="Pfam" id="PF13377">
    <property type="entry name" value="Peripla_BP_3"/>
    <property type="match status" value="1"/>
</dbReference>